<evidence type="ECO:0000313" key="1">
    <source>
        <dbReference type="EMBL" id="CAG6466782.1"/>
    </source>
</evidence>
<reference evidence="1" key="1">
    <citation type="submission" date="2021-05" db="EMBL/GenBank/DDBJ databases">
        <authorList>
            <person name="Alioto T."/>
            <person name="Alioto T."/>
            <person name="Gomez Garrido J."/>
        </authorList>
    </citation>
    <scope>NUCLEOTIDE SEQUENCE</scope>
</reference>
<accession>A0A8D8FBS2</accession>
<organism evidence="1">
    <name type="scientific">Culex pipiens</name>
    <name type="common">House mosquito</name>
    <dbReference type="NCBI Taxonomy" id="7175"/>
    <lineage>
        <taxon>Eukaryota</taxon>
        <taxon>Metazoa</taxon>
        <taxon>Ecdysozoa</taxon>
        <taxon>Arthropoda</taxon>
        <taxon>Hexapoda</taxon>
        <taxon>Insecta</taxon>
        <taxon>Pterygota</taxon>
        <taxon>Neoptera</taxon>
        <taxon>Endopterygota</taxon>
        <taxon>Diptera</taxon>
        <taxon>Nematocera</taxon>
        <taxon>Culicoidea</taxon>
        <taxon>Culicidae</taxon>
        <taxon>Culicinae</taxon>
        <taxon>Culicini</taxon>
        <taxon>Culex</taxon>
        <taxon>Culex</taxon>
    </lineage>
</organism>
<sequence length="129" mass="15012">MLVLRRLSPLFLGNDLYYYLWHRQSCCCCLKYCSVLFVPPPAAQPRPLCAAPPRCHRSYHWHWLPPPAGRRWLPPPGHRLAAAPQKPLLAHPVLSFFFFAQAYVPRVAIDFFCWEGFWCRIVVQLCSFG</sequence>
<proteinExistence type="predicted"/>
<name>A0A8D8FBS2_CULPI</name>
<dbReference type="EMBL" id="HBUE01057067">
    <property type="protein sequence ID" value="CAG6466783.1"/>
    <property type="molecule type" value="Transcribed_RNA"/>
</dbReference>
<protein>
    <submittedName>
        <fullName evidence="1">(northern house mosquito) hypothetical protein</fullName>
    </submittedName>
</protein>
<dbReference type="AlphaFoldDB" id="A0A8D8FBS2"/>
<dbReference type="EMBL" id="HBUE01057066">
    <property type="protein sequence ID" value="CAG6466782.1"/>
    <property type="molecule type" value="Transcribed_RNA"/>
</dbReference>